<accession>A0AAU2UZU3</accession>
<evidence type="ECO:0000313" key="1">
    <source>
        <dbReference type="EMBL" id="WTW60717.1"/>
    </source>
</evidence>
<dbReference type="AlphaFoldDB" id="A0AAU2UZU3"/>
<name>A0AAU2UZU3_9ACTN</name>
<dbReference type="EMBL" id="CP108318">
    <property type="protein sequence ID" value="WTW60717.1"/>
    <property type="molecule type" value="Genomic_DNA"/>
</dbReference>
<proteinExistence type="predicted"/>
<reference evidence="1" key="1">
    <citation type="submission" date="2022-10" db="EMBL/GenBank/DDBJ databases">
        <title>The complete genomes of actinobacterial strains from the NBC collection.</title>
        <authorList>
            <person name="Joergensen T.S."/>
            <person name="Alvarez Arevalo M."/>
            <person name="Sterndorff E.B."/>
            <person name="Faurdal D."/>
            <person name="Vuksanovic O."/>
            <person name="Mourched A.-S."/>
            <person name="Charusanti P."/>
            <person name="Shaw S."/>
            <person name="Blin K."/>
            <person name="Weber T."/>
        </authorList>
    </citation>
    <scope>NUCLEOTIDE SEQUENCE</scope>
    <source>
        <strain evidence="1">NBC_00003</strain>
    </source>
</reference>
<protein>
    <submittedName>
        <fullName evidence="1">Uncharacterized protein</fullName>
    </submittedName>
</protein>
<organism evidence="1">
    <name type="scientific">Streptomyces sp. NBC_00003</name>
    <dbReference type="NCBI Taxonomy" id="2903608"/>
    <lineage>
        <taxon>Bacteria</taxon>
        <taxon>Bacillati</taxon>
        <taxon>Actinomycetota</taxon>
        <taxon>Actinomycetes</taxon>
        <taxon>Kitasatosporales</taxon>
        <taxon>Streptomycetaceae</taxon>
        <taxon>Streptomyces</taxon>
    </lineage>
</organism>
<gene>
    <name evidence="1" type="ORF">OG549_08710</name>
</gene>
<sequence>MYALLFPVLAPFVLLAMLMGLSWWEDHLLPSATPEEEAAEPVRAPAALVPDREPAVLLLR</sequence>